<name>U1N2J6_9EURY</name>
<feature type="transmembrane region" description="Helical" evidence="7">
    <location>
        <begin position="335"/>
        <end position="360"/>
    </location>
</feature>
<feature type="domain" description="ABC3 transporter permease C-terminal" evidence="8">
    <location>
        <begin position="256"/>
        <end position="374"/>
    </location>
</feature>
<keyword evidence="4 7" id="KW-1133">Transmembrane helix</keyword>
<feature type="domain" description="MacB-like periplasmic core" evidence="9">
    <location>
        <begin position="28"/>
        <end position="222"/>
    </location>
</feature>
<dbReference type="HOGENOM" id="CLU_000604_8_0_2"/>
<dbReference type="InterPro" id="IPR003838">
    <property type="entry name" value="ABC3_permease_C"/>
</dbReference>
<keyword evidence="10" id="KW-0449">Lipoprotein</keyword>
<comment type="similarity">
    <text evidence="6">Belongs to the ABC-4 integral membrane protein family.</text>
</comment>
<keyword evidence="5 7" id="KW-0472">Membrane</keyword>
<accession>U1N2J6</accession>
<evidence type="ECO:0000256" key="1">
    <source>
        <dbReference type="ARBA" id="ARBA00004651"/>
    </source>
</evidence>
<evidence type="ECO:0000256" key="2">
    <source>
        <dbReference type="ARBA" id="ARBA00022475"/>
    </source>
</evidence>
<evidence type="ECO:0000313" key="10">
    <source>
        <dbReference type="EMBL" id="ERG97104.1"/>
    </source>
</evidence>
<evidence type="ECO:0000256" key="5">
    <source>
        <dbReference type="ARBA" id="ARBA00023136"/>
    </source>
</evidence>
<reference evidence="10 11" key="1">
    <citation type="journal article" date="2013" name="PLoS ONE">
        <title>Assembly-driven community genomics of a hypersaline microbial ecosystem.</title>
        <authorList>
            <person name="Podell S."/>
            <person name="Ugalde J.A."/>
            <person name="Narasingarao P."/>
            <person name="Banfield J.F."/>
            <person name="Heidelberg K.B."/>
            <person name="Allen E.E."/>
        </authorList>
    </citation>
    <scope>NUCLEOTIDE SEQUENCE [LARGE SCALE GENOMIC DNA]</scope>
    <source>
        <strain evidence="11">J07HQW2</strain>
    </source>
</reference>
<dbReference type="InterPro" id="IPR050250">
    <property type="entry name" value="Macrolide_Exporter_MacB"/>
</dbReference>
<dbReference type="GO" id="GO:0005886">
    <property type="term" value="C:plasma membrane"/>
    <property type="evidence" value="ECO:0007669"/>
    <property type="project" value="UniProtKB-SubCell"/>
</dbReference>
<evidence type="ECO:0000256" key="4">
    <source>
        <dbReference type="ARBA" id="ARBA00022989"/>
    </source>
</evidence>
<evidence type="ECO:0000259" key="8">
    <source>
        <dbReference type="Pfam" id="PF02687"/>
    </source>
</evidence>
<dbReference type="AlphaFoldDB" id="U1N2J6"/>
<dbReference type="EMBL" id="KE356561">
    <property type="protein sequence ID" value="ERG97104.1"/>
    <property type="molecule type" value="Genomic_DNA"/>
</dbReference>
<evidence type="ECO:0000256" key="6">
    <source>
        <dbReference type="ARBA" id="ARBA00038076"/>
    </source>
</evidence>
<keyword evidence="2" id="KW-1003">Cell membrane</keyword>
<proteinExistence type="inferred from homology"/>
<organism evidence="10 11">
    <name type="scientific">Haloquadratum walsbyi J07HQW2</name>
    <dbReference type="NCBI Taxonomy" id="1238425"/>
    <lineage>
        <taxon>Archaea</taxon>
        <taxon>Methanobacteriati</taxon>
        <taxon>Methanobacteriota</taxon>
        <taxon>Stenosarchaea group</taxon>
        <taxon>Halobacteria</taxon>
        <taxon>Halobacteriales</taxon>
        <taxon>Haloferacaceae</taxon>
        <taxon>Haloquadratum</taxon>
    </lineage>
</organism>
<dbReference type="RefSeq" id="WP_021056566.1">
    <property type="nucleotide sequence ID" value="NZ_KE356561.1"/>
</dbReference>
<dbReference type="PANTHER" id="PTHR30572">
    <property type="entry name" value="MEMBRANE COMPONENT OF TRANSPORTER-RELATED"/>
    <property type="match status" value="1"/>
</dbReference>
<sequence length="380" mass="39332">MLRKLLEERLPAAVLAGQNLSRQRARAALAALGIVIGVFAVVTLGTLGTALQVAATAELGGLGNQVIVSPSEESPNEALNSRDIQAIERASTGRGTVIPLQTTGATASNGGAQTATQVYGTTTPKTLFNADDSIPEFHRQGAIVGAEVANSIDVQQGSQVQVGPSSYRVIAILETETGISPIQGNSAIILPPGAFSTSGYSQVVVKANSGEDANTIATEVRSRLNGRESRVSVFSLQSVLTQIQEFFGLLNGFLLAIASVSLVVAGVSIFNIMLMTVSERRGEIGVLRAVGIHRQQVLRTLVIESTLLGVAGGFVGACGGVITVIAVGMNTQLPISAIFVPTNAIIVFVGFGFGVIVALIGGLYPAYKAAWEPPVESLRG</sequence>
<protein>
    <submittedName>
        <fullName evidence="10">ABC-type transport system, involved in lipoprotein release, permease component</fullName>
    </submittedName>
</protein>
<feature type="transmembrane region" description="Helical" evidence="7">
    <location>
        <begin position="307"/>
        <end position="329"/>
    </location>
</feature>
<dbReference type="GO" id="GO:0022857">
    <property type="term" value="F:transmembrane transporter activity"/>
    <property type="evidence" value="ECO:0007669"/>
    <property type="project" value="TreeGrafter"/>
</dbReference>
<evidence type="ECO:0000313" key="11">
    <source>
        <dbReference type="Proteomes" id="UP000030710"/>
    </source>
</evidence>
<evidence type="ECO:0000256" key="7">
    <source>
        <dbReference type="SAM" id="Phobius"/>
    </source>
</evidence>
<dbReference type="Pfam" id="PF02687">
    <property type="entry name" value="FtsX"/>
    <property type="match status" value="1"/>
</dbReference>
<dbReference type="PANTHER" id="PTHR30572:SF4">
    <property type="entry name" value="ABC TRANSPORTER PERMEASE YTRF"/>
    <property type="match status" value="1"/>
</dbReference>
<keyword evidence="3 7" id="KW-0812">Transmembrane</keyword>
<evidence type="ECO:0000256" key="3">
    <source>
        <dbReference type="ARBA" id="ARBA00022692"/>
    </source>
</evidence>
<evidence type="ECO:0000259" key="9">
    <source>
        <dbReference type="Pfam" id="PF12704"/>
    </source>
</evidence>
<dbReference type="Pfam" id="PF12704">
    <property type="entry name" value="MacB_PCD"/>
    <property type="match status" value="1"/>
</dbReference>
<dbReference type="Proteomes" id="UP000030710">
    <property type="component" value="Unassembled WGS sequence"/>
</dbReference>
<dbReference type="eggNOG" id="arCOG02312">
    <property type="taxonomic scope" value="Archaea"/>
</dbReference>
<dbReference type="InterPro" id="IPR025857">
    <property type="entry name" value="MacB_PCD"/>
</dbReference>
<comment type="subcellular location">
    <subcellularLocation>
        <location evidence="1">Cell membrane</location>
        <topology evidence="1">Multi-pass membrane protein</topology>
    </subcellularLocation>
</comment>
<feature type="transmembrane region" description="Helical" evidence="7">
    <location>
        <begin position="246"/>
        <end position="274"/>
    </location>
</feature>
<dbReference type="STRING" id="1238425.J07HQW2_03590"/>
<feature type="transmembrane region" description="Helical" evidence="7">
    <location>
        <begin position="27"/>
        <end position="47"/>
    </location>
</feature>
<gene>
    <name evidence="10" type="ORF">J07HQW2_03590</name>
</gene>